<organism evidence="4">
    <name type="scientific">freshwater metagenome</name>
    <dbReference type="NCBI Taxonomy" id="449393"/>
    <lineage>
        <taxon>unclassified sequences</taxon>
        <taxon>metagenomes</taxon>
        <taxon>ecological metagenomes</taxon>
    </lineage>
</organism>
<feature type="compositionally biased region" description="Low complexity" evidence="1">
    <location>
        <begin position="35"/>
        <end position="55"/>
    </location>
</feature>
<proteinExistence type="predicted"/>
<name>A0A6J7UEL5_9ZZZZ</name>
<dbReference type="EMBL" id="CAFBQW010000045">
    <property type="protein sequence ID" value="CAB5064539.1"/>
    <property type="molecule type" value="Genomic_DNA"/>
</dbReference>
<protein>
    <submittedName>
        <fullName evidence="4">Unannotated protein</fullName>
    </submittedName>
</protein>
<feature type="region of interest" description="Disordered" evidence="1">
    <location>
        <begin position="31"/>
        <end position="55"/>
    </location>
</feature>
<dbReference type="EMBL" id="CAFAAQ010000136">
    <property type="protein sequence ID" value="CAB4814391.1"/>
    <property type="molecule type" value="Genomic_DNA"/>
</dbReference>
<accession>A0A6J7UEL5</accession>
<dbReference type="GO" id="GO:0043448">
    <property type="term" value="P:alkane catabolic process"/>
    <property type="evidence" value="ECO:0007669"/>
    <property type="project" value="TreeGrafter"/>
</dbReference>
<dbReference type="AlphaFoldDB" id="A0A6J7UEL5"/>
<sequence>MSMPLNKRMVIVLSSLALLAGMNGLAGCSKSDEGSATSSTASDAPSTTAKSGETTTTAEVAVDVGVNVKIVSSGMGDVLSDGQGHVFYIYTPDGTGAATCVDACAAAWPPVLTEGGVVADAAVSKLKLGSTGQGASEQLTIEGQPVYFFASDTEPGSASGQAAGGKWFVLNTDGVAVQS</sequence>
<gene>
    <name evidence="2" type="ORF">UFOPK3046_01352</name>
    <name evidence="3" type="ORF">UFOPK3914_00478</name>
    <name evidence="4" type="ORF">UFOPK4354_00574</name>
</gene>
<dbReference type="Pfam" id="PF03640">
    <property type="entry name" value="Lipoprotein_15"/>
    <property type="match status" value="2"/>
</dbReference>
<evidence type="ECO:0000313" key="3">
    <source>
        <dbReference type="EMBL" id="CAB4971928.1"/>
    </source>
</evidence>
<evidence type="ECO:0000313" key="4">
    <source>
        <dbReference type="EMBL" id="CAB5064539.1"/>
    </source>
</evidence>
<evidence type="ECO:0000313" key="2">
    <source>
        <dbReference type="EMBL" id="CAB4814391.1"/>
    </source>
</evidence>
<evidence type="ECO:0000256" key="1">
    <source>
        <dbReference type="SAM" id="MobiDB-lite"/>
    </source>
</evidence>
<dbReference type="PANTHER" id="PTHR39335:SF1">
    <property type="entry name" value="BLL4220 PROTEIN"/>
    <property type="match status" value="1"/>
</dbReference>
<reference evidence="4" key="1">
    <citation type="submission" date="2020-05" db="EMBL/GenBank/DDBJ databases">
        <authorList>
            <person name="Chiriac C."/>
            <person name="Salcher M."/>
            <person name="Ghai R."/>
            <person name="Kavagutti S V."/>
        </authorList>
    </citation>
    <scope>NUCLEOTIDE SEQUENCE</scope>
</reference>
<dbReference type="InterPro" id="IPR005297">
    <property type="entry name" value="Lipoprotein_repeat"/>
</dbReference>
<dbReference type="PANTHER" id="PTHR39335">
    <property type="entry name" value="BLL4220 PROTEIN"/>
    <property type="match status" value="1"/>
</dbReference>
<dbReference type="EMBL" id="CAFBOG010000029">
    <property type="protein sequence ID" value="CAB4971928.1"/>
    <property type="molecule type" value="Genomic_DNA"/>
</dbReference>
<dbReference type="PROSITE" id="PS51257">
    <property type="entry name" value="PROKAR_LIPOPROTEIN"/>
    <property type="match status" value="1"/>
</dbReference>